<dbReference type="Proteomes" id="UP000024332">
    <property type="component" value="Unassembled WGS sequence"/>
</dbReference>
<comment type="caution">
    <text evidence="2">The sequence shown here is derived from an EMBL/GenBank/DDBJ whole genome shotgun (WGS) entry which is preliminary data.</text>
</comment>
<feature type="transmembrane region" description="Helical" evidence="1">
    <location>
        <begin position="138"/>
        <end position="162"/>
    </location>
</feature>
<dbReference type="RefSeq" id="WP_048098468.1">
    <property type="nucleotide sequence ID" value="NZ_JFZT01000005.1"/>
</dbReference>
<evidence type="ECO:0000256" key="1">
    <source>
        <dbReference type="SAM" id="Phobius"/>
    </source>
</evidence>
<reference evidence="2 3" key="1">
    <citation type="submission" date="2014-03" db="EMBL/GenBank/DDBJ databases">
        <title>Draft genome sequence of the novel thermoacidophilic archaea Acidianus copahuensis ALE1 strain, isolated from Copahue volcanic area in Neuquen Argentina.</title>
        <authorList>
            <person name="Urbieta M.S."/>
            <person name="Rascovan N."/>
            <person name="Castro C."/>
            <person name="Revale S."/>
            <person name="Giaveno M.A."/>
            <person name="Vazquez M.P."/>
            <person name="Donati E.R."/>
        </authorList>
    </citation>
    <scope>NUCLEOTIDE SEQUENCE [LARGE SCALE GENOMIC DNA]</scope>
    <source>
        <strain evidence="2 3">ALE1</strain>
    </source>
</reference>
<dbReference type="EMBL" id="JFZT01000005">
    <property type="protein sequence ID" value="EZQ12025.1"/>
    <property type="molecule type" value="Genomic_DNA"/>
</dbReference>
<feature type="transmembrane region" description="Helical" evidence="1">
    <location>
        <begin position="217"/>
        <end position="237"/>
    </location>
</feature>
<feature type="transmembrane region" description="Helical" evidence="1">
    <location>
        <begin position="92"/>
        <end position="118"/>
    </location>
</feature>
<feature type="transmembrane region" description="Helical" evidence="1">
    <location>
        <begin position="12"/>
        <end position="36"/>
    </location>
</feature>
<keyword evidence="1" id="KW-0472">Membrane</keyword>
<evidence type="ECO:0000313" key="2">
    <source>
        <dbReference type="EMBL" id="EZQ12025.1"/>
    </source>
</evidence>
<proteinExistence type="predicted"/>
<sequence>MELEKSMIKRLSISSVALFYLLLDLMLISVFTYLGFYSVKNIYAPSEMIWYGIGILYMLDAVAAGFSLTLIYQSSSLAYYIRFSKFKTYIYILSLFIAALISGMIYTLIYGGIIFPIIVFLHTGNSFEIITLSNLLPLLVSITISSLFMFLLVFLFTNILLLKFGAKASRYSQVISYFLFILIIIPGFIPGINPIYYPIYGAEYVISYSLVNATLSPYILELIVLSALLAIGGNLIFKRMKMLRLEEVVW</sequence>
<keyword evidence="1" id="KW-0812">Transmembrane</keyword>
<organism evidence="2 3">
    <name type="scientific">Candidatus Acidianus copahuensis</name>
    <dbReference type="NCBI Taxonomy" id="1160895"/>
    <lineage>
        <taxon>Archaea</taxon>
        <taxon>Thermoproteota</taxon>
        <taxon>Thermoprotei</taxon>
        <taxon>Sulfolobales</taxon>
        <taxon>Sulfolobaceae</taxon>
        <taxon>Acidianus</taxon>
    </lineage>
</organism>
<gene>
    <name evidence="2" type="ORF">CM19_00160</name>
</gene>
<feature type="transmembrane region" description="Helical" evidence="1">
    <location>
        <begin position="48"/>
        <end position="72"/>
    </location>
</feature>
<name>A0A031LW68_9CREN</name>
<evidence type="ECO:0000313" key="3">
    <source>
        <dbReference type="Proteomes" id="UP000024332"/>
    </source>
</evidence>
<feature type="transmembrane region" description="Helical" evidence="1">
    <location>
        <begin position="174"/>
        <end position="197"/>
    </location>
</feature>
<protein>
    <submittedName>
        <fullName evidence="2">Uncharacterized protein</fullName>
    </submittedName>
</protein>
<keyword evidence="3" id="KW-1185">Reference proteome</keyword>
<dbReference type="OrthoDB" id="43945at2157"/>
<dbReference type="STRING" id="1160895.CM19_00160"/>
<dbReference type="AlphaFoldDB" id="A0A031LW68"/>
<accession>A0A031LW68</accession>
<keyword evidence="1" id="KW-1133">Transmembrane helix</keyword>